<keyword evidence="3" id="KW-1185">Reference proteome</keyword>
<gene>
    <name evidence="2" type="ORF">HDA36_002057</name>
</gene>
<keyword evidence="1" id="KW-0472">Membrane</keyword>
<accession>A0A7W8QLJ1</accession>
<name>A0A7W8QLJ1_9ACTN</name>
<dbReference type="InterPro" id="IPR023353">
    <property type="entry name" value="LemA-like_dom_sf"/>
</dbReference>
<dbReference type="Gene3D" id="1.20.1440.20">
    <property type="entry name" value="LemA-like domain"/>
    <property type="match status" value="1"/>
</dbReference>
<sequence length="185" mass="19972">MAEWVSAASTLLALLVMVSFYVSWRAGRLDRLHTRVETAHAALRAALNRRSAVVVELAAVGGLEPASAVLLAEAAGTAHRAWADGEDTIGGVPARVRAERELAESDLSRALRVVVERTDLDPGVRAEVDAAAKRVLLARRFYNDAVAQTRQARASRLVRLFRLAGRAGLPEFFEMDDEPPAPPPG</sequence>
<keyword evidence="1" id="KW-1133">Transmembrane helix</keyword>
<evidence type="ECO:0000256" key="1">
    <source>
        <dbReference type="SAM" id="Phobius"/>
    </source>
</evidence>
<evidence type="ECO:0000313" key="3">
    <source>
        <dbReference type="Proteomes" id="UP000572635"/>
    </source>
</evidence>
<evidence type="ECO:0008006" key="4">
    <source>
        <dbReference type="Google" id="ProtNLM"/>
    </source>
</evidence>
<dbReference type="Proteomes" id="UP000572635">
    <property type="component" value="Unassembled WGS sequence"/>
</dbReference>
<dbReference type="EMBL" id="JACHDB010000001">
    <property type="protein sequence ID" value="MBB5431973.1"/>
    <property type="molecule type" value="Genomic_DNA"/>
</dbReference>
<protein>
    <recommendedName>
        <fullName evidence="4">LemA family protein</fullName>
    </recommendedName>
</protein>
<evidence type="ECO:0000313" key="2">
    <source>
        <dbReference type="EMBL" id="MBB5431973.1"/>
    </source>
</evidence>
<dbReference type="AlphaFoldDB" id="A0A7W8QLJ1"/>
<organism evidence="2 3">
    <name type="scientific">Nocardiopsis composta</name>
    <dbReference type="NCBI Taxonomy" id="157465"/>
    <lineage>
        <taxon>Bacteria</taxon>
        <taxon>Bacillati</taxon>
        <taxon>Actinomycetota</taxon>
        <taxon>Actinomycetes</taxon>
        <taxon>Streptosporangiales</taxon>
        <taxon>Nocardiopsidaceae</taxon>
        <taxon>Nocardiopsis</taxon>
    </lineage>
</organism>
<proteinExistence type="predicted"/>
<comment type="caution">
    <text evidence="2">The sequence shown here is derived from an EMBL/GenBank/DDBJ whole genome shotgun (WGS) entry which is preliminary data.</text>
</comment>
<reference evidence="2 3" key="1">
    <citation type="submission" date="2020-08" db="EMBL/GenBank/DDBJ databases">
        <title>Sequencing the genomes of 1000 actinobacteria strains.</title>
        <authorList>
            <person name="Klenk H.-P."/>
        </authorList>
    </citation>
    <scope>NUCLEOTIDE SEQUENCE [LARGE SCALE GENOMIC DNA]</scope>
    <source>
        <strain evidence="2 3">DSM 44551</strain>
    </source>
</reference>
<keyword evidence="1" id="KW-0812">Transmembrane</keyword>
<feature type="transmembrane region" description="Helical" evidence="1">
    <location>
        <begin position="6"/>
        <end position="24"/>
    </location>
</feature>
<dbReference type="RefSeq" id="WP_184391607.1">
    <property type="nucleotide sequence ID" value="NZ_BAAAJD010000058.1"/>
</dbReference>